<evidence type="ECO:0000256" key="14">
    <source>
        <dbReference type="ARBA" id="ARBA00023288"/>
    </source>
</evidence>
<dbReference type="Gene3D" id="3.40.50.300">
    <property type="entry name" value="P-loop containing nucleotide triphosphate hydrolases"/>
    <property type="match status" value="1"/>
</dbReference>
<dbReference type="GO" id="GO:0007165">
    <property type="term" value="P:signal transduction"/>
    <property type="evidence" value="ECO:0007669"/>
    <property type="project" value="TreeGrafter"/>
</dbReference>
<dbReference type="InterPro" id="IPR009050">
    <property type="entry name" value="Globin-like_sf"/>
</dbReference>
<gene>
    <name evidence="26" type="primary">Rasd2_0</name>
    <name evidence="26" type="ORF">GTO96_0002631</name>
</gene>
<dbReference type="PANTHER" id="PTHR46149:SF1">
    <property type="entry name" value="GTP-BINDING PROTEIN RHES"/>
    <property type="match status" value="1"/>
</dbReference>
<comment type="subcellular location">
    <subcellularLocation>
        <location evidence="1">Cell membrane</location>
        <topology evidence="1">Lipid-anchor</topology>
    </subcellularLocation>
    <subcellularLocation>
        <location evidence="17">Cytoplasm</location>
        <location evidence="17">Sarcoplasm</location>
    </subcellularLocation>
</comment>
<evidence type="ECO:0000256" key="10">
    <source>
        <dbReference type="ARBA" id="ARBA00023004"/>
    </source>
</evidence>
<evidence type="ECO:0000256" key="11">
    <source>
        <dbReference type="ARBA" id="ARBA00023134"/>
    </source>
</evidence>
<dbReference type="PROSITE" id="PS51421">
    <property type="entry name" value="RAS"/>
    <property type="match status" value="1"/>
</dbReference>
<dbReference type="GO" id="GO:0003924">
    <property type="term" value="F:GTPase activity"/>
    <property type="evidence" value="ECO:0007669"/>
    <property type="project" value="InterPro"/>
</dbReference>
<dbReference type="InterPro" id="IPR005225">
    <property type="entry name" value="Small_GTP-bd"/>
</dbReference>
<comment type="catalytic activity">
    <reaction evidence="22">
        <text>H2O2 + AH2 = A + 2 H2O</text>
        <dbReference type="Rhea" id="RHEA:30275"/>
        <dbReference type="ChEBI" id="CHEBI:13193"/>
        <dbReference type="ChEBI" id="CHEBI:15377"/>
        <dbReference type="ChEBI" id="CHEBI:16240"/>
        <dbReference type="ChEBI" id="CHEBI:17499"/>
    </reaction>
</comment>
<dbReference type="Gene3D" id="6.10.140.2100">
    <property type="match status" value="1"/>
</dbReference>
<keyword evidence="9" id="KW-0560">Oxidoreductase</keyword>
<evidence type="ECO:0000256" key="16">
    <source>
        <dbReference type="ARBA" id="ARBA00038061"/>
    </source>
</evidence>
<dbReference type="InterPro" id="IPR052236">
    <property type="entry name" value="Small_GTPase_RasD"/>
</dbReference>
<dbReference type="FunFam" id="3.40.50.300:FF:000475">
    <property type="entry name" value="GTP-binding protein Rhes"/>
    <property type="match status" value="1"/>
</dbReference>
<keyword evidence="5" id="KW-0963">Cytoplasm</keyword>
<keyword evidence="7" id="KW-0479">Metal-binding</keyword>
<dbReference type="SUPFAM" id="SSF52540">
    <property type="entry name" value="P-loop containing nucleoside triphosphate hydrolases"/>
    <property type="match status" value="1"/>
</dbReference>
<dbReference type="AlphaFoldDB" id="A0A8X7XA89"/>
<evidence type="ECO:0000256" key="24">
    <source>
        <dbReference type="SAM" id="MobiDB-lite"/>
    </source>
</evidence>
<protein>
    <recommendedName>
        <fullName evidence="19">Nitrite reductase MB</fullName>
    </recommendedName>
    <alternativeName>
        <fullName evidence="20">Pseudoperoxidase MB</fullName>
    </alternativeName>
</protein>
<dbReference type="NCBIfam" id="TIGR00231">
    <property type="entry name" value="small_GTP"/>
    <property type="match status" value="1"/>
</dbReference>
<dbReference type="SMART" id="SM00174">
    <property type="entry name" value="RHO"/>
    <property type="match status" value="1"/>
</dbReference>
<evidence type="ECO:0000256" key="12">
    <source>
        <dbReference type="ARBA" id="ARBA00023136"/>
    </source>
</evidence>
<evidence type="ECO:0000256" key="23">
    <source>
        <dbReference type="RuleBase" id="RU000356"/>
    </source>
</evidence>
<dbReference type="Pfam" id="PF00071">
    <property type="entry name" value="Ras"/>
    <property type="match status" value="1"/>
</dbReference>
<dbReference type="Proteomes" id="UP000886611">
    <property type="component" value="Unassembled WGS sequence"/>
</dbReference>
<dbReference type="InterPro" id="IPR001806">
    <property type="entry name" value="Small_GTPase"/>
</dbReference>
<dbReference type="GO" id="GO:0046872">
    <property type="term" value="F:metal ion binding"/>
    <property type="evidence" value="ECO:0007669"/>
    <property type="project" value="UniProtKB-KW"/>
</dbReference>
<feature type="region of interest" description="Disordered" evidence="24">
    <location>
        <begin position="240"/>
        <end position="272"/>
    </location>
</feature>
<evidence type="ECO:0000256" key="15">
    <source>
        <dbReference type="ARBA" id="ARBA00023289"/>
    </source>
</evidence>
<comment type="catalytic activity">
    <reaction evidence="21">
        <text>Fe(III)-heme b-[protein] + nitric oxide + H2O = Fe(II)-heme b-[protein] + nitrite + 2 H(+)</text>
        <dbReference type="Rhea" id="RHEA:77711"/>
        <dbReference type="Rhea" id="RHEA-COMP:18975"/>
        <dbReference type="Rhea" id="RHEA-COMP:18976"/>
        <dbReference type="ChEBI" id="CHEBI:15377"/>
        <dbReference type="ChEBI" id="CHEBI:15378"/>
        <dbReference type="ChEBI" id="CHEBI:16301"/>
        <dbReference type="ChEBI" id="CHEBI:16480"/>
        <dbReference type="ChEBI" id="CHEBI:55376"/>
        <dbReference type="ChEBI" id="CHEBI:60344"/>
    </reaction>
    <physiologicalReaction direction="right-to-left" evidence="21">
        <dbReference type="Rhea" id="RHEA:77713"/>
    </physiologicalReaction>
</comment>
<feature type="non-terminal residue" evidence="26">
    <location>
        <position position="1"/>
    </location>
</feature>
<dbReference type="InterPro" id="IPR000971">
    <property type="entry name" value="Globin"/>
</dbReference>
<dbReference type="Pfam" id="PF00042">
    <property type="entry name" value="Globin"/>
    <property type="match status" value="1"/>
</dbReference>
<dbReference type="PROSITE" id="PS51419">
    <property type="entry name" value="RAB"/>
    <property type="match status" value="1"/>
</dbReference>
<evidence type="ECO:0000256" key="3">
    <source>
        <dbReference type="ARBA" id="ARBA00022475"/>
    </source>
</evidence>
<dbReference type="PRINTS" id="PR00613">
    <property type="entry name" value="MYOGLOBIN"/>
</dbReference>
<organism evidence="26 27">
    <name type="scientific">Polypterus senegalus</name>
    <name type="common">Senegal bichir</name>
    <dbReference type="NCBI Taxonomy" id="55291"/>
    <lineage>
        <taxon>Eukaryota</taxon>
        <taxon>Metazoa</taxon>
        <taxon>Chordata</taxon>
        <taxon>Craniata</taxon>
        <taxon>Vertebrata</taxon>
        <taxon>Euteleostomi</taxon>
        <taxon>Actinopterygii</taxon>
        <taxon>Polypteriformes</taxon>
        <taxon>Polypteridae</taxon>
        <taxon>Polypterus</taxon>
    </lineage>
</organism>
<keyword evidence="12" id="KW-0472">Membrane</keyword>
<evidence type="ECO:0000313" key="26">
    <source>
        <dbReference type="EMBL" id="KAG2464437.1"/>
    </source>
</evidence>
<keyword evidence="3" id="KW-1003">Cell membrane</keyword>
<dbReference type="GO" id="GO:0031681">
    <property type="term" value="F:G-protein beta-subunit binding"/>
    <property type="evidence" value="ECO:0007669"/>
    <property type="project" value="TreeGrafter"/>
</dbReference>
<dbReference type="GO" id="GO:0019825">
    <property type="term" value="F:oxygen binding"/>
    <property type="evidence" value="ECO:0007669"/>
    <property type="project" value="InterPro"/>
</dbReference>
<dbReference type="SMART" id="SM00173">
    <property type="entry name" value="RAS"/>
    <property type="match status" value="1"/>
</dbReference>
<evidence type="ECO:0000256" key="17">
    <source>
        <dbReference type="ARBA" id="ARBA00044498"/>
    </source>
</evidence>
<keyword evidence="23" id="KW-0561">Oxygen transport</keyword>
<accession>A0A8X7XA89</accession>
<evidence type="ECO:0000256" key="2">
    <source>
        <dbReference type="ARBA" id="ARBA00008705"/>
    </source>
</evidence>
<dbReference type="GO" id="GO:0005344">
    <property type="term" value="F:oxygen carrier activity"/>
    <property type="evidence" value="ECO:0007669"/>
    <property type="project" value="UniProtKB-KW"/>
</dbReference>
<feature type="compositionally biased region" description="Basic residues" evidence="24">
    <location>
        <begin position="244"/>
        <end position="260"/>
    </location>
</feature>
<feature type="non-terminal residue" evidence="26">
    <location>
        <position position="403"/>
    </location>
</feature>
<keyword evidence="8" id="KW-0547">Nucleotide-binding</keyword>
<dbReference type="PANTHER" id="PTHR46149">
    <property type="entry name" value="MIP08469P"/>
    <property type="match status" value="1"/>
</dbReference>
<comment type="subunit">
    <text evidence="18">Monomeric.</text>
</comment>
<name>A0A8X7XA89_POLSE</name>
<evidence type="ECO:0000256" key="19">
    <source>
        <dbReference type="ARBA" id="ARBA00044552"/>
    </source>
</evidence>
<evidence type="ECO:0000256" key="4">
    <source>
        <dbReference type="ARBA" id="ARBA00022481"/>
    </source>
</evidence>
<dbReference type="Gene3D" id="6.10.140.2110">
    <property type="match status" value="1"/>
</dbReference>
<evidence type="ECO:0000256" key="8">
    <source>
        <dbReference type="ARBA" id="ARBA00022741"/>
    </source>
</evidence>
<feature type="domain" description="Globin" evidence="25">
    <location>
        <begin position="264"/>
        <end position="403"/>
    </location>
</feature>
<dbReference type="InterPro" id="IPR002335">
    <property type="entry name" value="Myoglobin"/>
</dbReference>
<keyword evidence="10" id="KW-0408">Iron</keyword>
<dbReference type="SMART" id="SM00175">
    <property type="entry name" value="RAB"/>
    <property type="match status" value="1"/>
</dbReference>
<dbReference type="GO" id="GO:0005525">
    <property type="term" value="F:GTP binding"/>
    <property type="evidence" value="ECO:0007669"/>
    <property type="project" value="UniProtKB-KW"/>
</dbReference>
<reference evidence="26 27" key="1">
    <citation type="journal article" date="2021" name="Cell">
        <title>Tracing the genetic footprints of vertebrate landing in non-teleost ray-finned fishes.</title>
        <authorList>
            <person name="Bi X."/>
            <person name="Wang K."/>
            <person name="Yang L."/>
            <person name="Pan H."/>
            <person name="Jiang H."/>
            <person name="Wei Q."/>
            <person name="Fang M."/>
            <person name="Yu H."/>
            <person name="Zhu C."/>
            <person name="Cai Y."/>
            <person name="He Y."/>
            <person name="Gan X."/>
            <person name="Zeng H."/>
            <person name="Yu D."/>
            <person name="Zhu Y."/>
            <person name="Jiang H."/>
            <person name="Qiu Q."/>
            <person name="Yang H."/>
            <person name="Zhang Y.E."/>
            <person name="Wang W."/>
            <person name="Zhu M."/>
            <person name="He S."/>
            <person name="Zhang G."/>
        </authorList>
    </citation>
    <scope>NUCLEOTIDE SEQUENCE [LARGE SCALE GENOMIC DNA]</scope>
    <source>
        <strain evidence="26">Bchr_013</strain>
    </source>
</reference>
<evidence type="ECO:0000256" key="13">
    <source>
        <dbReference type="ARBA" id="ARBA00023179"/>
    </source>
</evidence>
<dbReference type="PROSITE" id="PS01033">
    <property type="entry name" value="GLOBIN"/>
    <property type="match status" value="1"/>
</dbReference>
<comment type="similarity">
    <text evidence="2 23">Belongs to the globin family.</text>
</comment>
<dbReference type="GO" id="GO:0016491">
    <property type="term" value="F:oxidoreductase activity"/>
    <property type="evidence" value="ECO:0007669"/>
    <property type="project" value="UniProtKB-KW"/>
</dbReference>
<sequence>MRTLSPPPTTSSGNCCPLVVPSQNSYRMVVLGASRVGKTALVSRFLKGHYEDQYTPTLEDFHRKVYNIRGDMYQLDILDTSGNQPFPAMRRLAILTGDIFLLVFSLDDRDSLEEALRLRQQILEVKSCLRDRTLSSTNGANRGVAEMVVPMALCGNKSDRGPDARVVPSAREVEKMLLARSKEEGGVIIGDMGDVSARRDSNVDALFRSLFGIAGLPHEMSPSLHRKLSASPQDFQLQLVASQKQRRSQRRSFRRMRGRRLKEDPPPQQEHAFGMISPFARRPSVNSDLNLFEDHRDAQEHFPKFKNLSRAELQNCPGVRTHGEAVVNRLTEVFKLRGGHAAIVKKMAGDHSKTLKIPLQYFELISEVIMKVMVEKIPDLGPDVQAAVRKALKVFTNDISSFY</sequence>
<evidence type="ECO:0000256" key="7">
    <source>
        <dbReference type="ARBA" id="ARBA00022723"/>
    </source>
</evidence>
<dbReference type="EMBL" id="JAATIS010003638">
    <property type="protein sequence ID" value="KAG2464437.1"/>
    <property type="molecule type" value="Genomic_DNA"/>
</dbReference>
<dbReference type="GO" id="GO:0005886">
    <property type="term" value="C:plasma membrane"/>
    <property type="evidence" value="ECO:0007669"/>
    <property type="project" value="UniProtKB-SubCell"/>
</dbReference>
<evidence type="ECO:0000256" key="21">
    <source>
        <dbReference type="ARBA" id="ARBA00048118"/>
    </source>
</evidence>
<evidence type="ECO:0000256" key="20">
    <source>
        <dbReference type="ARBA" id="ARBA00044553"/>
    </source>
</evidence>
<keyword evidence="13" id="KW-0514">Muscle protein</keyword>
<evidence type="ECO:0000256" key="9">
    <source>
        <dbReference type="ARBA" id="ARBA00023002"/>
    </source>
</evidence>
<evidence type="ECO:0000313" key="27">
    <source>
        <dbReference type="Proteomes" id="UP000886611"/>
    </source>
</evidence>
<comment type="similarity">
    <text evidence="16">Belongs to the small GTPase superfamily. RasD family.</text>
</comment>
<evidence type="ECO:0000256" key="6">
    <source>
        <dbReference type="ARBA" id="ARBA00022617"/>
    </source>
</evidence>
<keyword evidence="23" id="KW-0813">Transport</keyword>
<keyword evidence="15" id="KW-0636">Prenylation</keyword>
<keyword evidence="14" id="KW-0449">Lipoprotein</keyword>
<dbReference type="GO" id="GO:0020037">
    <property type="term" value="F:heme binding"/>
    <property type="evidence" value="ECO:0007669"/>
    <property type="project" value="InterPro"/>
</dbReference>
<evidence type="ECO:0000256" key="5">
    <source>
        <dbReference type="ARBA" id="ARBA00022490"/>
    </source>
</evidence>
<keyword evidence="6 23" id="KW-0349">Heme</keyword>
<keyword evidence="27" id="KW-1185">Reference proteome</keyword>
<evidence type="ECO:0000256" key="22">
    <source>
        <dbReference type="ARBA" id="ARBA00049931"/>
    </source>
</evidence>
<proteinExistence type="inferred from homology"/>
<comment type="caution">
    <text evidence="26">The sequence shown here is derived from an EMBL/GenBank/DDBJ whole genome shotgun (WGS) entry which is preliminary data.</text>
</comment>
<evidence type="ECO:0000259" key="25">
    <source>
        <dbReference type="PROSITE" id="PS01033"/>
    </source>
</evidence>
<keyword evidence="11" id="KW-0342">GTP-binding</keyword>
<evidence type="ECO:0000256" key="18">
    <source>
        <dbReference type="ARBA" id="ARBA00044514"/>
    </source>
</evidence>
<dbReference type="GO" id="GO:0016528">
    <property type="term" value="C:sarcoplasm"/>
    <property type="evidence" value="ECO:0007669"/>
    <property type="project" value="UniProtKB-SubCell"/>
</dbReference>
<evidence type="ECO:0000256" key="1">
    <source>
        <dbReference type="ARBA" id="ARBA00004193"/>
    </source>
</evidence>
<dbReference type="SUPFAM" id="SSF46458">
    <property type="entry name" value="Globin-like"/>
    <property type="match status" value="1"/>
</dbReference>
<dbReference type="InterPro" id="IPR027417">
    <property type="entry name" value="P-loop_NTPase"/>
</dbReference>
<keyword evidence="4" id="KW-0488">Methylation</keyword>